<evidence type="ECO:0000313" key="2">
    <source>
        <dbReference type="EMBL" id="RVX11136.1"/>
    </source>
</evidence>
<accession>A0A438C0Q3</accession>
<dbReference type="Proteomes" id="UP000288805">
    <property type="component" value="Unassembled WGS sequence"/>
</dbReference>
<dbReference type="EMBL" id="QGNW01002585">
    <property type="protein sequence ID" value="RVW16803.1"/>
    <property type="molecule type" value="Genomic_DNA"/>
</dbReference>
<sequence length="79" mass="9036">MNELFPNSSVEKAYEAQHTHTLRLWKPPVESSEMNAKQEISRNHRLQGGLASIIPKKPEPSMMYGWRASLASLLFKQVN</sequence>
<evidence type="ECO:0000313" key="3">
    <source>
        <dbReference type="Proteomes" id="UP000288805"/>
    </source>
</evidence>
<proteinExistence type="predicted"/>
<dbReference type="EMBL" id="QGNW01000032">
    <property type="protein sequence ID" value="RVX11136.1"/>
    <property type="molecule type" value="Genomic_DNA"/>
</dbReference>
<gene>
    <name evidence="2" type="ORF">CK203_013209</name>
    <name evidence="1" type="ORF">CK203_076418</name>
</gene>
<reference evidence="1 3" key="1">
    <citation type="journal article" date="2018" name="PLoS Genet.">
        <title>Population sequencing reveals clonal diversity and ancestral inbreeding in the grapevine cultivar Chardonnay.</title>
        <authorList>
            <person name="Roach M.J."/>
            <person name="Johnson D.L."/>
            <person name="Bohlmann J."/>
            <person name="van Vuuren H.J."/>
            <person name="Jones S.J."/>
            <person name="Pretorius I.S."/>
            <person name="Schmidt S.A."/>
            <person name="Borneman A.R."/>
        </authorList>
    </citation>
    <scope>NUCLEOTIDE SEQUENCE [LARGE SCALE GENOMIC DNA]</scope>
    <source>
        <strain evidence="3">cv. Chardonnay</strain>
        <strain evidence="1">I10V1</strain>
        <tissue evidence="1">Leaf</tissue>
    </source>
</reference>
<comment type="caution">
    <text evidence="1">The sequence shown here is derived from an EMBL/GenBank/DDBJ whole genome shotgun (WGS) entry which is preliminary data.</text>
</comment>
<name>A0A438C0Q3_VITVI</name>
<organism evidence="1 3">
    <name type="scientific">Vitis vinifera</name>
    <name type="common">Grape</name>
    <dbReference type="NCBI Taxonomy" id="29760"/>
    <lineage>
        <taxon>Eukaryota</taxon>
        <taxon>Viridiplantae</taxon>
        <taxon>Streptophyta</taxon>
        <taxon>Embryophyta</taxon>
        <taxon>Tracheophyta</taxon>
        <taxon>Spermatophyta</taxon>
        <taxon>Magnoliopsida</taxon>
        <taxon>eudicotyledons</taxon>
        <taxon>Gunneridae</taxon>
        <taxon>Pentapetalae</taxon>
        <taxon>rosids</taxon>
        <taxon>Vitales</taxon>
        <taxon>Vitaceae</taxon>
        <taxon>Viteae</taxon>
        <taxon>Vitis</taxon>
    </lineage>
</organism>
<evidence type="ECO:0000313" key="1">
    <source>
        <dbReference type="EMBL" id="RVW16803.1"/>
    </source>
</evidence>
<dbReference type="AlphaFoldDB" id="A0A438C0Q3"/>
<protein>
    <submittedName>
        <fullName evidence="1">Uncharacterized protein</fullName>
    </submittedName>
</protein>